<reference evidence="1 2" key="1">
    <citation type="submission" date="2019-12" db="EMBL/GenBank/DDBJ databases">
        <authorList>
            <person name="Alioto T."/>
            <person name="Alioto T."/>
            <person name="Gomez Garrido J."/>
        </authorList>
    </citation>
    <scope>NUCLEOTIDE SEQUENCE [LARGE SCALE GENOMIC DNA]</scope>
</reference>
<organism evidence="1 2">
    <name type="scientific">Olea europaea subsp. europaea</name>
    <dbReference type="NCBI Taxonomy" id="158383"/>
    <lineage>
        <taxon>Eukaryota</taxon>
        <taxon>Viridiplantae</taxon>
        <taxon>Streptophyta</taxon>
        <taxon>Embryophyta</taxon>
        <taxon>Tracheophyta</taxon>
        <taxon>Spermatophyta</taxon>
        <taxon>Magnoliopsida</taxon>
        <taxon>eudicotyledons</taxon>
        <taxon>Gunneridae</taxon>
        <taxon>Pentapetalae</taxon>
        <taxon>asterids</taxon>
        <taxon>lamiids</taxon>
        <taxon>Lamiales</taxon>
        <taxon>Oleaceae</taxon>
        <taxon>Oleeae</taxon>
        <taxon>Olea</taxon>
    </lineage>
</organism>
<dbReference type="EMBL" id="CACTIH010007344">
    <property type="protein sequence ID" value="CAA3010514.1"/>
    <property type="molecule type" value="Genomic_DNA"/>
</dbReference>
<evidence type="ECO:0000313" key="2">
    <source>
        <dbReference type="Proteomes" id="UP000594638"/>
    </source>
</evidence>
<keyword evidence="2" id="KW-1185">Reference proteome</keyword>
<accession>A0A8S0U2J6</accession>
<comment type="caution">
    <text evidence="1">The sequence shown here is derived from an EMBL/GenBank/DDBJ whole genome shotgun (WGS) entry which is preliminary data.</text>
</comment>
<dbReference type="AlphaFoldDB" id="A0A8S0U2J6"/>
<gene>
    <name evidence="1" type="ORF">OLEA9_A036603</name>
</gene>
<dbReference type="Gramene" id="OE9A036603T1">
    <property type="protein sequence ID" value="OE9A036603C1"/>
    <property type="gene ID" value="OE9A036603"/>
</dbReference>
<sequence>MNLMDRFAGNLRSKVSPLNGKMVFAEILKKVLLQELSEMPKEITNRWIVARDINEVLRVEERFCGNLRRSSAVEDIEQSQPLDALHNVMVNDVDMISMFKGLLNGLTGCEIQAKPRLHSAVQVELTGIVQVSMATHSVDCRRRPRRRIFL</sequence>
<dbReference type="Proteomes" id="UP000594638">
    <property type="component" value="Unassembled WGS sequence"/>
</dbReference>
<protein>
    <submittedName>
        <fullName evidence="1">Uncharacterized protein</fullName>
    </submittedName>
</protein>
<name>A0A8S0U2J6_OLEEU</name>
<evidence type="ECO:0000313" key="1">
    <source>
        <dbReference type="EMBL" id="CAA3010514.1"/>
    </source>
</evidence>
<proteinExistence type="predicted"/>